<feature type="transmembrane region" description="Helical" evidence="1">
    <location>
        <begin position="12"/>
        <end position="29"/>
    </location>
</feature>
<reference evidence="3" key="1">
    <citation type="submission" date="2018-11" db="EMBL/GenBank/DDBJ databases">
        <title>Proposal to divide the Flavobacteriaceae and reorganize its genera based on Amino Acid Identity values calculated from whole genome sequences.</title>
        <authorList>
            <person name="Nicholson A.C."/>
            <person name="Gulvik C.A."/>
            <person name="Whitney A.M."/>
            <person name="Sheth M."/>
            <person name="Batra D."/>
            <person name="Pryor J."/>
            <person name="Bernardet J.-F."/>
            <person name="Hugo C."/>
            <person name="Kampfer P."/>
            <person name="Newman J.D."/>
            <person name="McQuiston J.R."/>
        </authorList>
    </citation>
    <scope>NUCLEOTIDE SEQUENCE [LARGE SCALE GENOMIC DNA]</scope>
    <source>
        <strain evidence="3">H6466</strain>
    </source>
</reference>
<dbReference type="KEGG" id="eva:EIB75_10330"/>
<dbReference type="Proteomes" id="UP000272316">
    <property type="component" value="Chromosome"/>
</dbReference>
<feature type="transmembrane region" description="Helical" evidence="1">
    <location>
        <begin position="41"/>
        <end position="62"/>
    </location>
</feature>
<keyword evidence="1" id="KW-0812">Transmembrane</keyword>
<accession>A0A3G8ZEW3</accession>
<sequence length="179" mass="20864">MKFSTKNILQKAIRIFFVLSLVIIAFSLSDTFLKWYEILQITIPYAIVWLVITAITLLLLAILQRWKKFFLILFLAIGNFLFFFYVAFSFPMTVGKPIPNSSYRFEANINQYKILKQNCCYKEVIATKPSRIFFTTNMKTGLVPTFDAKLLKETDELMVLEIKTFGVKSKVQDTIKKLK</sequence>
<evidence type="ECO:0000313" key="3">
    <source>
        <dbReference type="Proteomes" id="UP000272316"/>
    </source>
</evidence>
<dbReference type="AlphaFoldDB" id="A0A3G8ZEW3"/>
<evidence type="ECO:0000256" key="1">
    <source>
        <dbReference type="SAM" id="Phobius"/>
    </source>
</evidence>
<name>A0A3G8ZEW3_9FLAO</name>
<dbReference type="EMBL" id="CP034160">
    <property type="protein sequence ID" value="AZI55620.1"/>
    <property type="molecule type" value="Genomic_DNA"/>
</dbReference>
<gene>
    <name evidence="2" type="ORF">EIB75_10330</name>
</gene>
<feature type="transmembrane region" description="Helical" evidence="1">
    <location>
        <begin position="69"/>
        <end position="88"/>
    </location>
</feature>
<keyword evidence="1" id="KW-0472">Membrane</keyword>
<protein>
    <submittedName>
        <fullName evidence="2">Uncharacterized protein</fullName>
    </submittedName>
</protein>
<organism evidence="2 3">
    <name type="scientific">Epilithonimonas vandammei</name>
    <dbReference type="NCBI Taxonomy" id="2487072"/>
    <lineage>
        <taxon>Bacteria</taxon>
        <taxon>Pseudomonadati</taxon>
        <taxon>Bacteroidota</taxon>
        <taxon>Flavobacteriia</taxon>
        <taxon>Flavobacteriales</taxon>
        <taxon>Weeksellaceae</taxon>
        <taxon>Chryseobacterium group</taxon>
        <taxon>Epilithonimonas</taxon>
    </lineage>
</organism>
<proteinExistence type="predicted"/>
<evidence type="ECO:0000313" key="2">
    <source>
        <dbReference type="EMBL" id="AZI55620.1"/>
    </source>
</evidence>
<dbReference type="RefSeq" id="WP_124986624.1">
    <property type="nucleotide sequence ID" value="NZ_CP034160.1"/>
</dbReference>
<keyword evidence="1" id="KW-1133">Transmembrane helix</keyword>